<sequence>MKRLFTALLIPLVFGGCNFDEFPDFSTEGEFNYKREMRGLVESISSYASSLDSGFVVIAEDAPELITTTGRQSAQIDSDYVSALDGVAQTGLFYGQITVDQATSASERNRLQAYLDLAQGNGANILVTDFAFTEANIDNAYDLSDNAGYVGFVAEQKILDTIPDFPVPIYNGNRFDVDRLSQAQNFLNLTNTGGYSTRQDLVNDVRNTDYDLIVMDFFFDGVAYTADQINDLKFKDNGRRRLLIATMNVGYAEDNRYYWESFWPTNPPEWLRDRVAGTDNAYYVDYWRKGWKDILYGNDDSYLFRIIDAGFDGVYLKGVGVYDYFENLEPVNEESDSEG</sequence>
<comment type="caution">
    <text evidence="1">The sequence shown here is derived from an EMBL/GenBank/DDBJ whole genome shotgun (WGS) entry which is preliminary data.</text>
</comment>
<evidence type="ECO:0000313" key="1">
    <source>
        <dbReference type="EMBL" id="MFD1216539.1"/>
    </source>
</evidence>
<dbReference type="InterPro" id="IPR017853">
    <property type="entry name" value="GH"/>
</dbReference>
<dbReference type="RefSeq" id="WP_230438648.1">
    <property type="nucleotide sequence ID" value="NZ_CP087715.1"/>
</dbReference>
<dbReference type="Gene3D" id="3.20.20.70">
    <property type="entry name" value="Aldolase class I"/>
    <property type="match status" value="2"/>
</dbReference>
<reference evidence="2" key="1">
    <citation type="journal article" date="2019" name="Int. J. Syst. Evol. Microbiol.">
        <title>The Global Catalogue of Microorganisms (GCM) 10K type strain sequencing project: providing services to taxonomists for standard genome sequencing and annotation.</title>
        <authorList>
            <consortium name="The Broad Institute Genomics Platform"/>
            <consortium name="The Broad Institute Genome Sequencing Center for Infectious Disease"/>
            <person name="Wu L."/>
            <person name="Ma J."/>
        </authorList>
    </citation>
    <scope>NUCLEOTIDE SEQUENCE [LARGE SCALE GENOMIC DNA]</scope>
    <source>
        <strain evidence="2">CCUG 54356</strain>
    </source>
</reference>
<dbReference type="EMBL" id="JBHTLR010000007">
    <property type="protein sequence ID" value="MFD1216539.1"/>
    <property type="molecule type" value="Genomic_DNA"/>
</dbReference>
<protein>
    <recommendedName>
        <fullName evidence="3">Glycoside-hydrolase family GH114 TIM-barrel domain-containing protein</fullName>
    </recommendedName>
</protein>
<evidence type="ECO:0008006" key="3">
    <source>
        <dbReference type="Google" id="ProtNLM"/>
    </source>
</evidence>
<accession>A0ABW3U7L9</accession>
<dbReference type="PRINTS" id="PR01545">
    <property type="entry name" value="THEMAYE10DUF"/>
</dbReference>
<proteinExistence type="predicted"/>
<name>A0ABW3U7L9_9GAMM</name>
<dbReference type="PROSITE" id="PS51257">
    <property type="entry name" value="PROKAR_LIPOPROTEIN"/>
    <property type="match status" value="1"/>
</dbReference>
<dbReference type="Proteomes" id="UP001597264">
    <property type="component" value="Unassembled WGS sequence"/>
</dbReference>
<evidence type="ECO:0000313" key="2">
    <source>
        <dbReference type="Proteomes" id="UP001597264"/>
    </source>
</evidence>
<keyword evidence="2" id="KW-1185">Reference proteome</keyword>
<dbReference type="InterPro" id="IPR016062">
    <property type="entry name" value="TM1410-rel"/>
</dbReference>
<dbReference type="PANTHER" id="PTHR35882:SF2">
    <property type="entry name" value="PELA"/>
    <property type="match status" value="1"/>
</dbReference>
<dbReference type="PANTHER" id="PTHR35882">
    <property type="entry name" value="PELA"/>
    <property type="match status" value="1"/>
</dbReference>
<organism evidence="1 2">
    <name type="scientific">Microbulbifer celer</name>
    <dbReference type="NCBI Taxonomy" id="435905"/>
    <lineage>
        <taxon>Bacteria</taxon>
        <taxon>Pseudomonadati</taxon>
        <taxon>Pseudomonadota</taxon>
        <taxon>Gammaproteobacteria</taxon>
        <taxon>Cellvibrionales</taxon>
        <taxon>Microbulbiferaceae</taxon>
        <taxon>Microbulbifer</taxon>
    </lineage>
</organism>
<dbReference type="SUPFAM" id="SSF51445">
    <property type="entry name" value="(Trans)glycosidases"/>
    <property type="match status" value="1"/>
</dbReference>
<dbReference type="InterPro" id="IPR013785">
    <property type="entry name" value="Aldolase_TIM"/>
</dbReference>
<gene>
    <name evidence="1" type="ORF">ACFQ2X_08020</name>
</gene>